<feature type="repeat" description="TPR" evidence="9">
    <location>
        <begin position="69"/>
        <end position="102"/>
    </location>
</feature>
<dbReference type="STRING" id="1341154.FCR2A7T_16550"/>
<keyword evidence="10" id="KW-0812">Transmembrane</keyword>
<keyword evidence="6 13" id="KW-0418">Kinase</keyword>
<dbReference type="GO" id="GO:0000155">
    <property type="term" value="F:phosphorelay sensor kinase activity"/>
    <property type="evidence" value="ECO:0007669"/>
    <property type="project" value="InterPro"/>
</dbReference>
<evidence type="ECO:0000259" key="12">
    <source>
        <dbReference type="PROSITE" id="PS50109"/>
    </source>
</evidence>
<keyword evidence="10" id="KW-1133">Transmembrane helix</keyword>
<dbReference type="PANTHER" id="PTHR24421:SF10">
    <property type="entry name" value="NITRATE_NITRITE SENSOR PROTEIN NARQ"/>
    <property type="match status" value="1"/>
</dbReference>
<dbReference type="SUPFAM" id="SSF48452">
    <property type="entry name" value="TPR-like"/>
    <property type="match status" value="2"/>
</dbReference>
<dbReference type="RefSeq" id="WP_023570783.1">
    <property type="nucleotide sequence ID" value="NZ_AVBI01000016.1"/>
</dbReference>
<evidence type="ECO:0000256" key="10">
    <source>
        <dbReference type="SAM" id="Phobius"/>
    </source>
</evidence>
<reference evidence="13 14" key="1">
    <citation type="journal article" date="2015" name="Stand. Genomic Sci.">
        <title>Genomic Encyclopedia of Bacterial and Archaeal Type Strains, Phase III: the genomes of soil and plant-associated and newly described type strains.</title>
        <authorList>
            <person name="Whitman W.B."/>
            <person name="Woyke T."/>
            <person name="Klenk H.P."/>
            <person name="Zhou Y."/>
            <person name="Lilburn T.G."/>
            <person name="Beck B.J."/>
            <person name="De Vos P."/>
            <person name="Vandamme P."/>
            <person name="Eisen J.A."/>
            <person name="Garrity G."/>
            <person name="Hugenholtz P."/>
            <person name="Kyrpides N.C."/>
        </authorList>
    </citation>
    <scope>NUCLEOTIDE SEQUENCE [LARGE SCALE GENOMIC DNA]</scope>
    <source>
        <strain evidence="13 14">CGMCC 1.7270</strain>
    </source>
</reference>
<evidence type="ECO:0000256" key="4">
    <source>
        <dbReference type="ARBA" id="ARBA00022679"/>
    </source>
</evidence>
<dbReference type="OrthoDB" id="9778366at2"/>
<feature type="signal peptide" evidence="11">
    <location>
        <begin position="1"/>
        <end position="21"/>
    </location>
</feature>
<evidence type="ECO:0000256" key="1">
    <source>
        <dbReference type="ARBA" id="ARBA00000085"/>
    </source>
</evidence>
<protein>
    <recommendedName>
        <fullName evidence="2">histidine kinase</fullName>
        <ecNumber evidence="2">2.7.13.3</ecNumber>
    </recommendedName>
</protein>
<dbReference type="SUPFAM" id="SSF55874">
    <property type="entry name" value="ATPase domain of HSP90 chaperone/DNA topoisomerase II/histidine kinase"/>
    <property type="match status" value="1"/>
</dbReference>
<evidence type="ECO:0000256" key="8">
    <source>
        <dbReference type="ARBA" id="ARBA00023012"/>
    </source>
</evidence>
<evidence type="ECO:0000256" key="6">
    <source>
        <dbReference type="ARBA" id="ARBA00022777"/>
    </source>
</evidence>
<keyword evidence="14" id="KW-1185">Reference proteome</keyword>
<dbReference type="GO" id="GO:0016020">
    <property type="term" value="C:membrane"/>
    <property type="evidence" value="ECO:0007669"/>
    <property type="project" value="InterPro"/>
</dbReference>
<dbReference type="CDD" id="cd16917">
    <property type="entry name" value="HATPase_UhpB-NarQ-NarX-like"/>
    <property type="match status" value="1"/>
</dbReference>
<keyword evidence="3" id="KW-0597">Phosphoprotein</keyword>
<dbReference type="InterPro" id="IPR011990">
    <property type="entry name" value="TPR-like_helical_dom_sf"/>
</dbReference>
<keyword evidence="11" id="KW-0732">Signal</keyword>
<proteinExistence type="predicted"/>
<keyword evidence="5" id="KW-0547">Nucleotide-binding</keyword>
<dbReference type="InterPro" id="IPR050482">
    <property type="entry name" value="Sensor_HK_TwoCompSys"/>
</dbReference>
<dbReference type="Gene3D" id="3.30.565.10">
    <property type="entry name" value="Histidine kinase-like ATPase, C-terminal domain"/>
    <property type="match status" value="1"/>
</dbReference>
<keyword evidence="4" id="KW-0808">Transferase</keyword>
<dbReference type="PANTHER" id="PTHR24421">
    <property type="entry name" value="NITRATE/NITRITE SENSOR PROTEIN NARX-RELATED"/>
    <property type="match status" value="1"/>
</dbReference>
<dbReference type="InterPro" id="IPR011712">
    <property type="entry name" value="Sig_transdc_His_kin_sub3_dim/P"/>
</dbReference>
<feature type="transmembrane region" description="Helical" evidence="10">
    <location>
        <begin position="338"/>
        <end position="358"/>
    </location>
</feature>
<gene>
    <name evidence="13" type="ORF">IP98_00587</name>
</gene>
<dbReference type="SMART" id="SM00028">
    <property type="entry name" value="TPR"/>
    <property type="match status" value="5"/>
</dbReference>
<evidence type="ECO:0000256" key="2">
    <source>
        <dbReference type="ARBA" id="ARBA00012438"/>
    </source>
</evidence>
<evidence type="ECO:0000256" key="5">
    <source>
        <dbReference type="ARBA" id="ARBA00022741"/>
    </source>
</evidence>
<keyword evidence="10" id="KW-0472">Membrane</keyword>
<dbReference type="InterPro" id="IPR003594">
    <property type="entry name" value="HATPase_dom"/>
</dbReference>
<dbReference type="PROSITE" id="PS50005">
    <property type="entry name" value="TPR"/>
    <property type="match status" value="2"/>
</dbReference>
<evidence type="ECO:0000256" key="3">
    <source>
        <dbReference type="ARBA" id="ARBA00022553"/>
    </source>
</evidence>
<evidence type="ECO:0000313" key="13">
    <source>
        <dbReference type="EMBL" id="TWI14624.1"/>
    </source>
</evidence>
<accession>V6RYD4</accession>
<dbReference type="Gene3D" id="1.20.5.1930">
    <property type="match status" value="1"/>
</dbReference>
<comment type="catalytic activity">
    <reaction evidence="1">
        <text>ATP + protein L-histidine = ADP + protein N-phospho-L-histidine.</text>
        <dbReference type="EC" id="2.7.13.3"/>
    </reaction>
</comment>
<evidence type="ECO:0000256" key="11">
    <source>
        <dbReference type="SAM" id="SignalP"/>
    </source>
</evidence>
<dbReference type="GO" id="GO:0005524">
    <property type="term" value="F:ATP binding"/>
    <property type="evidence" value="ECO:0007669"/>
    <property type="project" value="UniProtKB-KW"/>
</dbReference>
<dbReference type="Pfam" id="PF13424">
    <property type="entry name" value="TPR_12"/>
    <property type="match status" value="1"/>
</dbReference>
<evidence type="ECO:0000256" key="7">
    <source>
        <dbReference type="ARBA" id="ARBA00022840"/>
    </source>
</evidence>
<name>V6RYD4_9FLAO</name>
<keyword evidence="9" id="KW-0802">TPR repeat</keyword>
<dbReference type="Pfam" id="PF02518">
    <property type="entry name" value="HATPase_c"/>
    <property type="match status" value="1"/>
</dbReference>
<sequence>MRFRLTLFCFVFFLTGSFVFANTLPGKKEIDSINNLPFDYKIANTSKTIKLTLENVEKARKIKYLKGVADGYFSLGLMYYYQGKYDKNTLYMLKAIRIYEQQNDIASLVKVYGDYGYQLKRRSMPQAVAYMNRAIRLGEEQKMKGELRAVYDNYGVLKEMQMDLDSALYFYDKALKFKEADKDELGIPYSLNKIAMVKIMQKKFAEAKQLFDSAYAIRVKMDDKIGMAENLNFYGHYYKAIGNTVEAIANFTKALELSKKHDYKNLTVENYQVLSELYEGNKEYEKALIHYKNHVRYKDSIQNLELRTKQAELDIEYESEKKEKKILLQKTSLAQKNLWLLGAVALLIISVLMGYLFFNRQKMKNKQMLRENELKEALQLIETQNQLQEQRLLISRDLHDNIGAQLTFIISSLDNLKYGFTIEDEKLNSRLSGISTFTRNTIMELRDTIWAMNKDEIAFSDLKTRIANFIESAKTASHGIQFDFEIDAGIPDAVTFSSLKGINLYRVIQEAINNSIKYAEATHITVKIEKEGAGFIIRISDNGKGFDSKTPTFGNGINNMKKRITEVGGMLSIHTEINNGTEIKIQFPEK</sequence>
<dbReference type="InterPro" id="IPR005467">
    <property type="entry name" value="His_kinase_dom"/>
</dbReference>
<comment type="caution">
    <text evidence="13">The sequence shown here is derived from an EMBL/GenBank/DDBJ whole genome shotgun (WGS) entry which is preliminary data.</text>
</comment>
<dbReference type="InterPro" id="IPR036890">
    <property type="entry name" value="HATPase_C_sf"/>
</dbReference>
<organism evidence="13 14">
    <name type="scientific">Flavobacterium cauense R2A-7</name>
    <dbReference type="NCBI Taxonomy" id="1341154"/>
    <lineage>
        <taxon>Bacteria</taxon>
        <taxon>Pseudomonadati</taxon>
        <taxon>Bacteroidota</taxon>
        <taxon>Flavobacteriia</taxon>
        <taxon>Flavobacteriales</taxon>
        <taxon>Flavobacteriaceae</taxon>
        <taxon>Flavobacterium</taxon>
    </lineage>
</organism>
<dbReference type="SMART" id="SM00387">
    <property type="entry name" value="HATPase_c"/>
    <property type="match status" value="1"/>
</dbReference>
<dbReference type="EMBL" id="VLKQ01000002">
    <property type="protein sequence ID" value="TWI14624.1"/>
    <property type="molecule type" value="Genomic_DNA"/>
</dbReference>
<feature type="domain" description="Histidine kinase" evidence="12">
    <location>
        <begin position="397"/>
        <end position="590"/>
    </location>
</feature>
<dbReference type="PROSITE" id="PS50109">
    <property type="entry name" value="HIS_KIN"/>
    <property type="match status" value="1"/>
</dbReference>
<dbReference type="Proteomes" id="UP000319848">
    <property type="component" value="Unassembled WGS sequence"/>
</dbReference>
<dbReference type="Pfam" id="PF07730">
    <property type="entry name" value="HisKA_3"/>
    <property type="match status" value="1"/>
</dbReference>
<dbReference type="AlphaFoldDB" id="V6RYD4"/>
<evidence type="ECO:0000313" key="14">
    <source>
        <dbReference type="Proteomes" id="UP000319848"/>
    </source>
</evidence>
<dbReference type="EC" id="2.7.13.3" evidence="2"/>
<keyword evidence="7" id="KW-0067">ATP-binding</keyword>
<dbReference type="InterPro" id="IPR019734">
    <property type="entry name" value="TPR_rpt"/>
</dbReference>
<evidence type="ECO:0000256" key="9">
    <source>
        <dbReference type="PROSITE-ProRule" id="PRU00339"/>
    </source>
</evidence>
<dbReference type="Gene3D" id="1.25.40.10">
    <property type="entry name" value="Tetratricopeptide repeat domain"/>
    <property type="match status" value="1"/>
</dbReference>
<dbReference type="GO" id="GO:0046983">
    <property type="term" value="F:protein dimerization activity"/>
    <property type="evidence" value="ECO:0007669"/>
    <property type="project" value="InterPro"/>
</dbReference>
<feature type="repeat" description="TPR" evidence="9">
    <location>
        <begin position="228"/>
        <end position="261"/>
    </location>
</feature>
<keyword evidence="8" id="KW-0902">Two-component regulatory system</keyword>
<feature type="chain" id="PRO_5030178636" description="histidine kinase" evidence="11">
    <location>
        <begin position="22"/>
        <end position="590"/>
    </location>
</feature>